<protein>
    <recommendedName>
        <fullName evidence="3">CoA-dependent acyltransferase</fullName>
    </recommendedName>
</protein>
<reference evidence="1 2" key="1">
    <citation type="journal article" date="2016" name="Mol. Biol. Evol.">
        <title>Comparative Genomics of Early-Diverging Mushroom-Forming Fungi Provides Insights into the Origins of Lignocellulose Decay Capabilities.</title>
        <authorList>
            <person name="Nagy L.G."/>
            <person name="Riley R."/>
            <person name="Tritt A."/>
            <person name="Adam C."/>
            <person name="Daum C."/>
            <person name="Floudas D."/>
            <person name="Sun H."/>
            <person name="Yadav J.S."/>
            <person name="Pangilinan J."/>
            <person name="Larsson K.H."/>
            <person name="Matsuura K."/>
            <person name="Barry K."/>
            <person name="Labutti K."/>
            <person name="Kuo R."/>
            <person name="Ohm R.A."/>
            <person name="Bhattacharya S.S."/>
            <person name="Shirouzu T."/>
            <person name="Yoshinaga Y."/>
            <person name="Martin F.M."/>
            <person name="Grigoriev I.V."/>
            <person name="Hibbett D.S."/>
        </authorList>
    </citation>
    <scope>NUCLEOTIDE SEQUENCE [LARGE SCALE GENOMIC DNA]</scope>
    <source>
        <strain evidence="1 2">L-15889</strain>
    </source>
</reference>
<evidence type="ECO:0000313" key="1">
    <source>
        <dbReference type="EMBL" id="KZT66960.1"/>
    </source>
</evidence>
<keyword evidence="2" id="KW-1185">Reference proteome</keyword>
<dbReference type="Proteomes" id="UP000076727">
    <property type="component" value="Unassembled WGS sequence"/>
</dbReference>
<dbReference type="STRING" id="1314783.A0A165NGX4"/>
<dbReference type="Gene3D" id="3.30.559.30">
    <property type="entry name" value="Nonribosomal peptide synthetase, condensation domain"/>
    <property type="match status" value="1"/>
</dbReference>
<dbReference type="EMBL" id="KV429082">
    <property type="protein sequence ID" value="KZT66960.1"/>
    <property type="molecule type" value="Genomic_DNA"/>
</dbReference>
<dbReference type="OrthoDB" id="2548233at2759"/>
<proteinExistence type="predicted"/>
<dbReference type="PANTHER" id="PTHR42034:SF1">
    <property type="entry name" value="CONDENSATION DOMAIN-CONTAINING PROTEIN"/>
    <property type="match status" value="1"/>
</dbReference>
<dbReference type="AlphaFoldDB" id="A0A165NGX4"/>
<evidence type="ECO:0008006" key="3">
    <source>
        <dbReference type="Google" id="ProtNLM"/>
    </source>
</evidence>
<accession>A0A165NGX4</accession>
<evidence type="ECO:0000313" key="2">
    <source>
        <dbReference type="Proteomes" id="UP000076727"/>
    </source>
</evidence>
<name>A0A165NGX4_9APHY</name>
<dbReference type="Gene3D" id="3.30.559.10">
    <property type="entry name" value="Chloramphenicol acetyltransferase-like domain"/>
    <property type="match status" value="1"/>
</dbReference>
<organism evidence="1 2">
    <name type="scientific">Daedalea quercina L-15889</name>
    <dbReference type="NCBI Taxonomy" id="1314783"/>
    <lineage>
        <taxon>Eukaryota</taxon>
        <taxon>Fungi</taxon>
        <taxon>Dikarya</taxon>
        <taxon>Basidiomycota</taxon>
        <taxon>Agaricomycotina</taxon>
        <taxon>Agaricomycetes</taxon>
        <taxon>Polyporales</taxon>
        <taxon>Fomitopsis</taxon>
    </lineage>
</organism>
<dbReference type="PANTHER" id="PTHR42034">
    <property type="entry name" value="CHROMOSOME 7, WHOLE GENOME SHOTGUN SEQUENCE-RELATED"/>
    <property type="match status" value="1"/>
</dbReference>
<dbReference type="InterPro" id="IPR023213">
    <property type="entry name" value="CAT-like_dom_sf"/>
</dbReference>
<gene>
    <name evidence="1" type="ORF">DAEQUDRAFT_674132</name>
</gene>
<sequence>MNPVQNEPLWEPITRDAGPAYSRPLLGSELLTDQFHRYHDGFACPIIAATLELGIHDPRLRSWLYTPAKGAKEVREWAQEVVVVLDEPMEPDAFVGQTVERRLPYVLSNGREQLIRVYLFERVGDAEGAYSLFLHGPHCIMDARPTLDLFWFMFHSMSESNPAPLESFEWGSEWKNLPVGPVVATGGPRPDWEGQGIPAIQKIGSLLANPVPTLSIVPQRTEVGIVGRSCRVRKTFDEQQSAQILKHTKAAGCTVTHLFEAAQMIAIVARNPELRVPPSDAHVTYPLGFMSLAKFRVPPYDTRSQVVSSMAALPITSRYEEIPQPSQVDKEALTALMRKLKAQYDDYLKNPHFPHLTAALMRLAPPYEPVNPNPYATAITNIGVIDNMIPTTWRQDNDASKEPVFTITSMSVGHRLTSLIP</sequence>